<dbReference type="STRING" id="101091.A0A1C7NLW4"/>
<dbReference type="Pfam" id="PF17681">
    <property type="entry name" value="GCP_N_terminal"/>
    <property type="match status" value="1"/>
</dbReference>
<feature type="region of interest" description="Disordered" evidence="6">
    <location>
        <begin position="217"/>
        <end position="241"/>
    </location>
</feature>
<evidence type="ECO:0000256" key="1">
    <source>
        <dbReference type="ARBA" id="ARBA00004245"/>
    </source>
</evidence>
<dbReference type="InParanoid" id="A0A1C7NLW4"/>
<dbReference type="InterPro" id="IPR007259">
    <property type="entry name" value="GCP"/>
</dbReference>
<comment type="subcellular location">
    <subcellularLocation>
        <location evidence="1">Cytoplasm</location>
        <location evidence="1">Cytoskeleton</location>
    </subcellularLocation>
</comment>
<dbReference type="GO" id="GO:0031122">
    <property type="term" value="P:cytoplasmic microtubule organization"/>
    <property type="evidence" value="ECO:0007669"/>
    <property type="project" value="TreeGrafter"/>
</dbReference>
<dbReference type="GO" id="GO:0000930">
    <property type="term" value="C:gamma-tubulin complex"/>
    <property type="evidence" value="ECO:0007669"/>
    <property type="project" value="TreeGrafter"/>
</dbReference>
<dbReference type="InterPro" id="IPR040457">
    <property type="entry name" value="GCP_C"/>
</dbReference>
<accession>A0A1C7NLW4</accession>
<dbReference type="GO" id="GO:0043015">
    <property type="term" value="F:gamma-tubulin binding"/>
    <property type="evidence" value="ECO:0007669"/>
    <property type="project" value="InterPro"/>
</dbReference>
<dbReference type="PANTHER" id="PTHR19302">
    <property type="entry name" value="GAMMA TUBULIN COMPLEX PROTEIN"/>
    <property type="match status" value="1"/>
</dbReference>
<gene>
    <name evidence="9" type="primary">tubgcp3</name>
    <name evidence="9" type="ORF">A0J61_03690</name>
</gene>
<dbReference type="PANTHER" id="PTHR19302:SF14">
    <property type="entry name" value="GAMMA-TUBULIN COMPLEX COMPONENT 3"/>
    <property type="match status" value="1"/>
</dbReference>
<dbReference type="AlphaFoldDB" id="A0A1C7NLW4"/>
<evidence type="ECO:0000313" key="10">
    <source>
        <dbReference type="Proteomes" id="UP000093000"/>
    </source>
</evidence>
<dbReference type="GO" id="GO:0000922">
    <property type="term" value="C:spindle pole"/>
    <property type="evidence" value="ECO:0007669"/>
    <property type="project" value="InterPro"/>
</dbReference>
<proteinExistence type="inferred from homology"/>
<keyword evidence="5" id="KW-0206">Cytoskeleton</keyword>
<keyword evidence="3" id="KW-0963">Cytoplasm</keyword>
<dbReference type="FunCoup" id="A0A1C7NLW4">
    <property type="interactions" value="726"/>
</dbReference>
<dbReference type="FunFam" id="1.20.120.1900:FF:000003">
    <property type="entry name" value="Gamma-tubulin complex component"/>
    <property type="match status" value="1"/>
</dbReference>
<keyword evidence="4" id="KW-0493">Microtubule</keyword>
<sequence length="907" mass="105306">MILLSYRNDQDKGMLWIICKQPLLYNNLCTEKKNDPVLTLRMEYSDSNWAQQQRLIYFDLLRSNQSRDSFATSQATTSLPSFANAHLTKTLSRLFDRFDKGSDRSLEEQQQHKQETVERFSQLLISQSEPSVVPNESDIVNKIHDQYSLSVKATGNSDKAFRFGHLYSKLASRTRLSKKWSILYLLSLTSDMPILDHPDIPSLGNTTFSSRGLRNIESDVQPPASRPLDMSHEGSRNTRRRLTRTPIEDDIPIGIDLSPPAVQLAQARESLRNEQPTLDATLYVSEADLLRDLIFLFQGIDGQYIRYDRQLNDHVFVPGIEVSKSTEEMVFKLAEIGWLYSCVRNFIKEHVDSPHVGLVGQSLCAALQHELTEYYKLIAILEAQIEKQIANKHLGLTDQSLTLKRLTVWTLECNQKLRLMSVLVDVCQDQKGGALISMIHNYTKHGDPFIQTYLIDMLRAVSRPFYDMLERWVYEGELDDPYGEFFVACDPTVSEDELWQHKYSLREDMLPSFLSKELAHKIFAIGKSLNFIRYSCHNDLLEEQPMASLVAHCVFQYGETQTVEDAIEVAYHITSKALLDLLKTKYKLMDHLKAMKRYLLLGQGDFIQYLMDVLWNHLSKPANTLFRHNLTGILETAVRSSNAQYDDPEVLNRLDVRLLEIQKDDLGWDVFSLDYHVNAPISTVFSPQAMHQYLQIFNFLWRLKRVEYTLSSAWRQWGKTTREFVEFAEIQPDLQYTQLTIQRMIHFIYQLQHYVLFEVLECSWDKLETFIETKSIDLDSIIVAHGNYLREITEKGFLSSLKHKALASQLNDILNAILRYKSVLDRFLHYVTTESAKAFPIGTPEDVEKVNKLRQQHHEIEDYFTMHVLEFLNMLKSYPDEDLRSLLTRLDYNGFYSTFHEALQHSS</sequence>
<evidence type="ECO:0000256" key="5">
    <source>
        <dbReference type="ARBA" id="ARBA00023212"/>
    </source>
</evidence>
<dbReference type="EMBL" id="LUGH01000163">
    <property type="protein sequence ID" value="OBZ88274.1"/>
    <property type="molecule type" value="Genomic_DNA"/>
</dbReference>
<evidence type="ECO:0000256" key="2">
    <source>
        <dbReference type="ARBA" id="ARBA00010337"/>
    </source>
</evidence>
<reference evidence="9 10" key="1">
    <citation type="submission" date="2016-03" db="EMBL/GenBank/DDBJ databases">
        <title>Choanephora cucurbitarum.</title>
        <authorList>
            <person name="Min B."/>
            <person name="Park H."/>
            <person name="Park J.-H."/>
            <person name="Shin H.-D."/>
            <person name="Choi I.-G."/>
        </authorList>
    </citation>
    <scope>NUCLEOTIDE SEQUENCE [LARGE SCALE GENOMIC DNA]</scope>
    <source>
        <strain evidence="9 10">KUS-F28377</strain>
    </source>
</reference>
<comment type="caution">
    <text evidence="9">The sequence shown here is derived from an EMBL/GenBank/DDBJ whole genome shotgun (WGS) entry which is preliminary data.</text>
</comment>
<comment type="similarity">
    <text evidence="2">Belongs to the TUBGCP family.</text>
</comment>
<keyword evidence="10" id="KW-1185">Reference proteome</keyword>
<dbReference type="InterPro" id="IPR041470">
    <property type="entry name" value="GCP_N"/>
</dbReference>
<dbReference type="GO" id="GO:0007020">
    <property type="term" value="P:microtubule nucleation"/>
    <property type="evidence" value="ECO:0007669"/>
    <property type="project" value="InterPro"/>
</dbReference>
<dbReference type="GO" id="GO:0005816">
    <property type="term" value="C:spindle pole body"/>
    <property type="evidence" value="ECO:0007669"/>
    <property type="project" value="UniProtKB-ARBA"/>
</dbReference>
<evidence type="ECO:0000256" key="6">
    <source>
        <dbReference type="SAM" id="MobiDB-lite"/>
    </source>
</evidence>
<dbReference type="GO" id="GO:0051011">
    <property type="term" value="F:microtubule minus-end binding"/>
    <property type="evidence" value="ECO:0007669"/>
    <property type="project" value="TreeGrafter"/>
</dbReference>
<name>A0A1C7NLW4_9FUNG</name>
<dbReference type="Pfam" id="PF04130">
    <property type="entry name" value="GCP_C_terminal"/>
    <property type="match status" value="1"/>
</dbReference>
<dbReference type="GO" id="GO:0005874">
    <property type="term" value="C:microtubule"/>
    <property type="evidence" value="ECO:0007669"/>
    <property type="project" value="UniProtKB-KW"/>
</dbReference>
<evidence type="ECO:0000259" key="8">
    <source>
        <dbReference type="Pfam" id="PF17681"/>
    </source>
</evidence>
<protein>
    <submittedName>
        <fullName evidence="9">Gamma-tubulin complex component 3</fullName>
    </submittedName>
</protein>
<dbReference type="GO" id="GO:0051321">
    <property type="term" value="P:meiotic cell cycle"/>
    <property type="evidence" value="ECO:0007669"/>
    <property type="project" value="TreeGrafter"/>
</dbReference>
<dbReference type="InterPro" id="IPR042241">
    <property type="entry name" value="GCP_C_sf"/>
</dbReference>
<dbReference type="Gene3D" id="1.20.120.1900">
    <property type="entry name" value="Gamma-tubulin complex, C-terminal domain"/>
    <property type="match status" value="1"/>
</dbReference>
<dbReference type="GO" id="GO:0000278">
    <property type="term" value="P:mitotic cell cycle"/>
    <property type="evidence" value="ECO:0007669"/>
    <property type="project" value="TreeGrafter"/>
</dbReference>
<feature type="domain" description="Gamma tubulin complex component protein N-terminal" evidence="8">
    <location>
        <begin position="290"/>
        <end position="585"/>
    </location>
</feature>
<dbReference type="OrthoDB" id="5860513at2759"/>
<organism evidence="9 10">
    <name type="scientific">Choanephora cucurbitarum</name>
    <dbReference type="NCBI Taxonomy" id="101091"/>
    <lineage>
        <taxon>Eukaryota</taxon>
        <taxon>Fungi</taxon>
        <taxon>Fungi incertae sedis</taxon>
        <taxon>Mucoromycota</taxon>
        <taxon>Mucoromycotina</taxon>
        <taxon>Mucoromycetes</taxon>
        <taxon>Mucorales</taxon>
        <taxon>Mucorineae</taxon>
        <taxon>Choanephoraceae</taxon>
        <taxon>Choanephoroideae</taxon>
        <taxon>Choanephora</taxon>
    </lineage>
</organism>
<evidence type="ECO:0000256" key="4">
    <source>
        <dbReference type="ARBA" id="ARBA00022701"/>
    </source>
</evidence>
<evidence type="ECO:0000313" key="9">
    <source>
        <dbReference type="EMBL" id="OBZ88274.1"/>
    </source>
</evidence>
<dbReference type="Proteomes" id="UP000093000">
    <property type="component" value="Unassembled WGS sequence"/>
</dbReference>
<dbReference type="GO" id="GO:0051225">
    <property type="term" value="P:spindle assembly"/>
    <property type="evidence" value="ECO:0007669"/>
    <property type="project" value="TreeGrafter"/>
</dbReference>
<evidence type="ECO:0000259" key="7">
    <source>
        <dbReference type="Pfam" id="PF04130"/>
    </source>
</evidence>
<feature type="domain" description="Gamma tubulin complex component C-terminal" evidence="7">
    <location>
        <begin position="588"/>
        <end position="896"/>
    </location>
</feature>
<evidence type="ECO:0000256" key="3">
    <source>
        <dbReference type="ARBA" id="ARBA00022490"/>
    </source>
</evidence>